<feature type="compositionally biased region" description="Polar residues" evidence="2">
    <location>
        <begin position="440"/>
        <end position="454"/>
    </location>
</feature>
<reference evidence="3 4" key="1">
    <citation type="journal article" date="2016" name="Nat. Commun.">
        <title>Ectomycorrhizal ecology is imprinted in the genome of the dominant symbiotic fungus Cenococcum geophilum.</title>
        <authorList>
            <consortium name="DOE Joint Genome Institute"/>
            <person name="Peter M."/>
            <person name="Kohler A."/>
            <person name="Ohm R.A."/>
            <person name="Kuo A."/>
            <person name="Krutzmann J."/>
            <person name="Morin E."/>
            <person name="Arend M."/>
            <person name="Barry K.W."/>
            <person name="Binder M."/>
            <person name="Choi C."/>
            <person name="Clum A."/>
            <person name="Copeland A."/>
            <person name="Grisel N."/>
            <person name="Haridas S."/>
            <person name="Kipfer T."/>
            <person name="LaButti K."/>
            <person name="Lindquist E."/>
            <person name="Lipzen A."/>
            <person name="Maire R."/>
            <person name="Meier B."/>
            <person name="Mihaltcheva S."/>
            <person name="Molinier V."/>
            <person name="Murat C."/>
            <person name="Poggeler S."/>
            <person name="Quandt C.A."/>
            <person name="Sperisen C."/>
            <person name="Tritt A."/>
            <person name="Tisserant E."/>
            <person name="Crous P.W."/>
            <person name="Henrissat B."/>
            <person name="Nehls U."/>
            <person name="Egli S."/>
            <person name="Spatafora J.W."/>
            <person name="Grigoriev I.V."/>
            <person name="Martin F.M."/>
        </authorList>
    </citation>
    <scope>NUCLEOTIDE SEQUENCE [LARGE SCALE GENOMIC DNA]</scope>
    <source>
        <strain evidence="3 4">CBS 207.34</strain>
    </source>
</reference>
<feature type="compositionally biased region" description="Low complexity" evidence="2">
    <location>
        <begin position="412"/>
        <end position="426"/>
    </location>
</feature>
<feature type="region of interest" description="Disordered" evidence="2">
    <location>
        <begin position="349"/>
        <end position="382"/>
    </location>
</feature>
<organism evidence="3 4">
    <name type="scientific">Glonium stellatum</name>
    <dbReference type="NCBI Taxonomy" id="574774"/>
    <lineage>
        <taxon>Eukaryota</taxon>
        <taxon>Fungi</taxon>
        <taxon>Dikarya</taxon>
        <taxon>Ascomycota</taxon>
        <taxon>Pezizomycotina</taxon>
        <taxon>Dothideomycetes</taxon>
        <taxon>Pleosporomycetidae</taxon>
        <taxon>Gloniales</taxon>
        <taxon>Gloniaceae</taxon>
        <taxon>Glonium</taxon>
    </lineage>
</organism>
<dbReference type="Proteomes" id="UP000250140">
    <property type="component" value="Unassembled WGS sequence"/>
</dbReference>
<proteinExistence type="predicted"/>
<dbReference type="EMBL" id="KV749359">
    <property type="protein sequence ID" value="OCL09809.1"/>
    <property type="molecule type" value="Genomic_DNA"/>
</dbReference>
<feature type="region of interest" description="Disordered" evidence="2">
    <location>
        <begin position="403"/>
        <end position="427"/>
    </location>
</feature>
<evidence type="ECO:0000313" key="4">
    <source>
        <dbReference type="Proteomes" id="UP000250140"/>
    </source>
</evidence>
<gene>
    <name evidence="3" type="ORF">AOQ84DRAFT_431152</name>
</gene>
<feature type="compositionally biased region" description="Low complexity" evidence="2">
    <location>
        <begin position="369"/>
        <end position="382"/>
    </location>
</feature>
<dbReference type="PANTHER" id="PTHR23159:SF31">
    <property type="entry name" value="CENTROSOME-ASSOCIATED PROTEIN CEP250 ISOFORM X1"/>
    <property type="match status" value="1"/>
</dbReference>
<feature type="compositionally biased region" description="Low complexity" evidence="2">
    <location>
        <begin position="693"/>
        <end position="710"/>
    </location>
</feature>
<feature type="region of interest" description="Disordered" evidence="2">
    <location>
        <begin position="693"/>
        <end position="761"/>
    </location>
</feature>
<feature type="region of interest" description="Disordered" evidence="2">
    <location>
        <begin position="531"/>
        <end position="568"/>
    </location>
</feature>
<feature type="region of interest" description="Disordered" evidence="2">
    <location>
        <begin position="440"/>
        <end position="467"/>
    </location>
</feature>
<accession>A0A8E2JU84</accession>
<dbReference type="AlphaFoldDB" id="A0A8E2JU84"/>
<feature type="compositionally biased region" description="Low complexity" evidence="2">
    <location>
        <begin position="455"/>
        <end position="467"/>
    </location>
</feature>
<feature type="compositionally biased region" description="Low complexity" evidence="2">
    <location>
        <begin position="726"/>
        <end position="745"/>
    </location>
</feature>
<evidence type="ECO:0000256" key="1">
    <source>
        <dbReference type="SAM" id="Coils"/>
    </source>
</evidence>
<feature type="coiled-coil region" evidence="1">
    <location>
        <begin position="57"/>
        <end position="199"/>
    </location>
</feature>
<evidence type="ECO:0000256" key="2">
    <source>
        <dbReference type="SAM" id="MobiDB-lite"/>
    </source>
</evidence>
<evidence type="ECO:0000313" key="3">
    <source>
        <dbReference type="EMBL" id="OCL09809.1"/>
    </source>
</evidence>
<protein>
    <submittedName>
        <fullName evidence="3">Uncharacterized protein</fullName>
    </submittedName>
</protein>
<keyword evidence="4" id="KW-1185">Reference proteome</keyword>
<keyword evidence="1" id="KW-0175">Coiled coil</keyword>
<name>A0A8E2JU84_9PEZI</name>
<sequence length="785" mass="86256">MEGSFQPPGSRIPQCCCGRFDCPFLAHTGTLLEGLERDVQTAAQLGQALLVRHEAYMADAEQERLLMTSTIETLEQQKRELEERNAQTVEENRNLLDQLEGLNDAVAESDAQVKSLTATLQSTQEELQRLFILAARTENLENQLAQLERDQAQLQDTLTAAVEDERTAIQRWRQAERTIGDLQDQIDRIEREAREERERHVEVVGRMERRRAVEIELETAAGRLKGAAAARTGGREKNGSNVVSHFVKDILQDNASLQMGIVELREMLLNSNEEVERLREQLQAHQPILLDENIRTPSLQKELGSEPTINQELHVHHHYHAPPEPKEEFIKTRTHIHRRARKKRNVVTTGHFTPPASAHTPRSSVSKISAITPSPKTATSTSSSAAILSQTFVTIPQSSHRWSIHSNQTGTSIAASSAPGSPYSSSHRASSIFDRVFNDTTFDSSRPTSPESNDPGSPLFLPSSGSEELAGKLESVVHKKPQRSGSQGLKLLSCTPIRSISLPITKSTLANATITEIGPRSERINNHRDIDDLYLTPSGQPTIPEENEDTSERDSLSTPTPPSDISTEDIYSHMQTQPSLRRVASHESLISISGMDIHTLRSRPSQLLLPNNPRFTSPSTSVTSSKPVLSAMTATATRASMSRRNLDSSTYNRSLLYGMAAEQRGGLKTKEIKETLGQRVGGWVFGKWGFTPTSSSSTTSRVSSNLSSTSNKATGVNSREDNITRSSGEPSTSSSESTAPVQSSSPGLTQPAPSFGLFGPDPITQCEVVVNNIDEQALKELLGES</sequence>
<dbReference type="PANTHER" id="PTHR23159">
    <property type="entry name" value="CENTROSOMAL PROTEIN 2"/>
    <property type="match status" value="1"/>
</dbReference>
<dbReference type="OrthoDB" id="4088568at2759"/>